<keyword evidence="2 12" id="KW-0639">Primosome</keyword>
<dbReference type="Gene3D" id="1.10.860.10">
    <property type="entry name" value="DNAb Helicase, Chain A"/>
    <property type="match status" value="1"/>
</dbReference>
<dbReference type="InterPro" id="IPR016136">
    <property type="entry name" value="DNA_helicase_N/primase_C"/>
</dbReference>
<keyword evidence="3 12" id="KW-0808">Transferase</keyword>
<dbReference type="PANTHER" id="PTHR30313:SF2">
    <property type="entry name" value="DNA PRIMASE"/>
    <property type="match status" value="1"/>
</dbReference>
<comment type="catalytic activity">
    <reaction evidence="12">
        <text>ssDNA + n NTP = ssDNA/pppN(pN)n-1 hybrid + (n-1) diphosphate.</text>
        <dbReference type="EC" id="2.7.7.101"/>
    </reaction>
</comment>
<keyword evidence="5 12" id="KW-0235">DNA replication</keyword>
<dbReference type="InterPro" id="IPR019475">
    <property type="entry name" value="DNA_primase_DnaB-bd"/>
</dbReference>
<dbReference type="CDD" id="cd03364">
    <property type="entry name" value="TOPRIM_DnaG_primases"/>
    <property type="match status" value="1"/>
</dbReference>
<dbReference type="PIRSF" id="PIRSF002811">
    <property type="entry name" value="DnaG"/>
    <property type="match status" value="1"/>
</dbReference>
<sequence length="587" mass="65503">MLSDMFLQELKNYNDIEQVISSYVPLKKRGRVFTGLCPFHSEKTPSFTVYPDSQSFYCFGCGAGGDVITFIRNIENLEYIEAVRFLAQRAGMAMPEDGADDKAARQKNRILEINRSLARFYHSCLKEPSGKVALDYLHDRGLTNATIVRFGLGYSPNSWDTGLRYLKSQGFTQQEMQAASVIAQGRNGGYYDQFRNRVMFPIIDLRGNVVGFGGRVMGDDRGPKYLNSPDTPVFKKSRNLFALNFAKSSKREGLILAEGYMDVIAVHQAGFDNAVATLGTSLTSEQSRLISQYAQNVTIAYDSDGAGQTATRRAIGLFGETGIKVRVLSMTGAKDPDEYIKKYGAERFGILIDGAANATEFEIAKLKRQYDVETADGKVGFLKEFVKLMAGVPNVIERDVYIAKTASELEVDKAAIMAQLKYELKRMAKSQQKRDSGELKVYSEIKTPSQKQDIQRARNIKYALAEDKLLAILMKNPDYYPAAAQRIKIEDFVTDRNREIGKILFQRLEAGMSIELTVLSSQLDPEQMAVVSGLVNSISGMTFSVADVYTYIDTILSYKTVKSRDEVAGMSDDDLKEYIDSLASKKK</sequence>
<evidence type="ECO:0000256" key="8">
    <source>
        <dbReference type="ARBA" id="ARBA00022833"/>
    </source>
</evidence>
<evidence type="ECO:0000313" key="16">
    <source>
        <dbReference type="EMBL" id="MBC8584497.1"/>
    </source>
</evidence>
<dbReference type="FunFam" id="3.90.580.10:FF:000001">
    <property type="entry name" value="DNA primase"/>
    <property type="match status" value="1"/>
</dbReference>
<name>A0A926EPW7_9FIRM</name>
<keyword evidence="6 12" id="KW-0479">Metal-binding</keyword>
<dbReference type="PANTHER" id="PTHR30313">
    <property type="entry name" value="DNA PRIMASE"/>
    <property type="match status" value="1"/>
</dbReference>
<feature type="domain" description="Toprim" evidence="15">
    <location>
        <begin position="252"/>
        <end position="333"/>
    </location>
</feature>
<keyword evidence="4 12" id="KW-0548">Nucleotidyltransferase</keyword>
<dbReference type="SUPFAM" id="SSF57783">
    <property type="entry name" value="Zinc beta-ribbon"/>
    <property type="match status" value="1"/>
</dbReference>
<evidence type="ECO:0000259" key="15">
    <source>
        <dbReference type="PROSITE" id="PS50880"/>
    </source>
</evidence>
<comment type="domain">
    <text evidence="12">Contains an N-terminal zinc-binding domain, a central core domain that contains the primase activity, and a C-terminal DnaB-binding domain.</text>
</comment>
<comment type="similarity">
    <text evidence="12 13">Belongs to the DnaG primase family.</text>
</comment>
<evidence type="ECO:0000256" key="14">
    <source>
        <dbReference type="PIRSR" id="PIRSR002811-1"/>
    </source>
</evidence>
<dbReference type="EC" id="2.7.7.101" evidence="12"/>
<comment type="function">
    <text evidence="12 13">RNA polymerase that catalyzes the synthesis of short RNA molecules used as primers for DNA polymerase during DNA replication.</text>
</comment>
<dbReference type="EMBL" id="JACRTD010000002">
    <property type="protein sequence ID" value="MBC8584497.1"/>
    <property type="molecule type" value="Genomic_DNA"/>
</dbReference>
<evidence type="ECO:0000256" key="13">
    <source>
        <dbReference type="PIRNR" id="PIRNR002811"/>
    </source>
</evidence>
<organism evidence="16 17">
    <name type="scientific">Youxingia wuxianensis</name>
    <dbReference type="NCBI Taxonomy" id="2763678"/>
    <lineage>
        <taxon>Bacteria</taxon>
        <taxon>Bacillati</taxon>
        <taxon>Bacillota</taxon>
        <taxon>Clostridia</taxon>
        <taxon>Eubacteriales</taxon>
        <taxon>Oscillospiraceae</taxon>
        <taxon>Youxingia</taxon>
    </lineage>
</organism>
<evidence type="ECO:0000256" key="10">
    <source>
        <dbReference type="ARBA" id="ARBA00023125"/>
    </source>
</evidence>
<dbReference type="GO" id="GO:0005524">
    <property type="term" value="F:ATP binding"/>
    <property type="evidence" value="ECO:0007669"/>
    <property type="project" value="InterPro"/>
</dbReference>
<dbReference type="InterPro" id="IPR036977">
    <property type="entry name" value="DNA_primase_Znf_CHC2"/>
</dbReference>
<dbReference type="GO" id="GO:0006269">
    <property type="term" value="P:DNA replication, synthesis of primer"/>
    <property type="evidence" value="ECO:0007669"/>
    <property type="project" value="UniProtKB-UniRule"/>
</dbReference>
<comment type="cofactor">
    <cofactor evidence="12 13 14">
        <name>Zn(2+)</name>
        <dbReference type="ChEBI" id="CHEBI:29105"/>
    </cofactor>
    <text evidence="12 13 14">Binds 1 zinc ion per monomer.</text>
</comment>
<evidence type="ECO:0000256" key="4">
    <source>
        <dbReference type="ARBA" id="ARBA00022695"/>
    </source>
</evidence>
<dbReference type="Proteomes" id="UP000623678">
    <property type="component" value="Unassembled WGS sequence"/>
</dbReference>
<protein>
    <recommendedName>
        <fullName evidence="12 13">DNA primase</fullName>
        <ecNumber evidence="12">2.7.7.101</ecNumber>
    </recommendedName>
</protein>
<evidence type="ECO:0000256" key="6">
    <source>
        <dbReference type="ARBA" id="ARBA00022723"/>
    </source>
</evidence>
<dbReference type="SMART" id="SM00400">
    <property type="entry name" value="ZnF_CHCC"/>
    <property type="match status" value="1"/>
</dbReference>
<dbReference type="AlphaFoldDB" id="A0A926EPW7"/>
<dbReference type="SUPFAM" id="SSF48024">
    <property type="entry name" value="N-terminal domain of DnaB helicase"/>
    <property type="match status" value="1"/>
</dbReference>
<dbReference type="FunFam" id="3.90.980.10:FF:000001">
    <property type="entry name" value="DNA primase"/>
    <property type="match status" value="1"/>
</dbReference>
<dbReference type="Pfam" id="PF00772">
    <property type="entry name" value="DnaB"/>
    <property type="match status" value="1"/>
</dbReference>
<evidence type="ECO:0000256" key="11">
    <source>
        <dbReference type="ARBA" id="ARBA00023163"/>
    </source>
</evidence>
<dbReference type="Pfam" id="PF08275">
    <property type="entry name" value="DNAG_N"/>
    <property type="match status" value="1"/>
</dbReference>
<dbReference type="HAMAP" id="MF_00974">
    <property type="entry name" value="DNA_primase_DnaG"/>
    <property type="match status" value="1"/>
</dbReference>
<dbReference type="Gene3D" id="3.40.1360.10">
    <property type="match status" value="1"/>
</dbReference>
<dbReference type="NCBIfam" id="TIGR01391">
    <property type="entry name" value="dnaG"/>
    <property type="match status" value="1"/>
</dbReference>
<accession>A0A926EPW7</accession>
<dbReference type="GO" id="GO:0005737">
    <property type="term" value="C:cytoplasm"/>
    <property type="evidence" value="ECO:0007669"/>
    <property type="project" value="TreeGrafter"/>
</dbReference>
<keyword evidence="11 12" id="KW-0804">Transcription</keyword>
<proteinExistence type="inferred from homology"/>
<dbReference type="InterPro" id="IPR006171">
    <property type="entry name" value="TOPRIM_dom"/>
</dbReference>
<keyword evidence="10 12" id="KW-0238">DNA-binding</keyword>
<gene>
    <name evidence="12" type="primary">dnaG</name>
    <name evidence="16" type="ORF">H8705_02745</name>
</gene>
<dbReference type="SUPFAM" id="SSF56731">
    <property type="entry name" value="DNA primase core"/>
    <property type="match status" value="1"/>
</dbReference>
<dbReference type="GO" id="GO:1990077">
    <property type="term" value="C:primosome complex"/>
    <property type="evidence" value="ECO:0007669"/>
    <property type="project" value="UniProtKB-KW"/>
</dbReference>
<keyword evidence="1 12" id="KW-0240">DNA-directed RNA polymerase</keyword>
<dbReference type="GO" id="GO:0003899">
    <property type="term" value="F:DNA-directed RNA polymerase activity"/>
    <property type="evidence" value="ECO:0007669"/>
    <property type="project" value="UniProtKB-UniRule"/>
</dbReference>
<dbReference type="Pfam" id="PF01807">
    <property type="entry name" value="Zn_ribbon_DnaG"/>
    <property type="match status" value="1"/>
</dbReference>
<dbReference type="Gene3D" id="3.90.580.10">
    <property type="entry name" value="Zinc finger, CHC2-type domain"/>
    <property type="match status" value="1"/>
</dbReference>
<evidence type="ECO:0000256" key="2">
    <source>
        <dbReference type="ARBA" id="ARBA00022515"/>
    </source>
</evidence>
<comment type="subunit">
    <text evidence="12">Monomer. Interacts with DnaB.</text>
</comment>
<dbReference type="PROSITE" id="PS50880">
    <property type="entry name" value="TOPRIM"/>
    <property type="match status" value="1"/>
</dbReference>
<dbReference type="Pfam" id="PF10410">
    <property type="entry name" value="DnaB_bind"/>
    <property type="match status" value="1"/>
</dbReference>
<dbReference type="GO" id="GO:0003678">
    <property type="term" value="F:DNA helicase activity"/>
    <property type="evidence" value="ECO:0007669"/>
    <property type="project" value="InterPro"/>
</dbReference>
<keyword evidence="7 12" id="KW-0863">Zinc-finger</keyword>
<dbReference type="InterPro" id="IPR037068">
    <property type="entry name" value="DNA_primase_core_N_sf"/>
</dbReference>
<evidence type="ECO:0000313" key="17">
    <source>
        <dbReference type="Proteomes" id="UP000623678"/>
    </source>
</evidence>
<dbReference type="InterPro" id="IPR006295">
    <property type="entry name" value="DNA_primase_DnaG"/>
</dbReference>
<keyword evidence="8 12" id="KW-0862">Zinc</keyword>
<dbReference type="RefSeq" id="WP_262394330.1">
    <property type="nucleotide sequence ID" value="NZ_JACRTD010000002.1"/>
</dbReference>
<dbReference type="InterPro" id="IPR007693">
    <property type="entry name" value="DNA_helicase_DnaB-like_N"/>
</dbReference>
<dbReference type="SMART" id="SM00493">
    <property type="entry name" value="TOPRIM"/>
    <property type="match status" value="1"/>
</dbReference>
<evidence type="ECO:0000256" key="3">
    <source>
        <dbReference type="ARBA" id="ARBA00022679"/>
    </source>
</evidence>
<evidence type="ECO:0000256" key="5">
    <source>
        <dbReference type="ARBA" id="ARBA00022705"/>
    </source>
</evidence>
<dbReference type="InterPro" id="IPR002694">
    <property type="entry name" value="Znf_CHC2"/>
</dbReference>
<dbReference type="GO" id="GO:0000428">
    <property type="term" value="C:DNA-directed RNA polymerase complex"/>
    <property type="evidence" value="ECO:0007669"/>
    <property type="project" value="UniProtKB-KW"/>
</dbReference>
<dbReference type="GO" id="GO:0008270">
    <property type="term" value="F:zinc ion binding"/>
    <property type="evidence" value="ECO:0007669"/>
    <property type="project" value="UniProtKB-UniRule"/>
</dbReference>
<dbReference type="InterPro" id="IPR036185">
    <property type="entry name" value="DNA_heli_DnaB-like_N_sf"/>
</dbReference>
<evidence type="ECO:0000256" key="12">
    <source>
        <dbReference type="HAMAP-Rule" id="MF_00974"/>
    </source>
</evidence>
<feature type="zinc finger region" description="CHC2-type" evidence="12 14">
    <location>
        <begin position="37"/>
        <end position="61"/>
    </location>
</feature>
<evidence type="ECO:0000256" key="9">
    <source>
        <dbReference type="ARBA" id="ARBA00022842"/>
    </source>
</evidence>
<dbReference type="InterPro" id="IPR050219">
    <property type="entry name" value="DnaG_primase"/>
</dbReference>
<keyword evidence="9" id="KW-0460">Magnesium</keyword>
<dbReference type="Gene3D" id="3.90.980.10">
    <property type="entry name" value="DNA primase, catalytic core, N-terminal domain"/>
    <property type="match status" value="1"/>
</dbReference>
<keyword evidence="17" id="KW-1185">Reference proteome</keyword>
<dbReference type="InterPro" id="IPR030846">
    <property type="entry name" value="DnaG_bac"/>
</dbReference>
<comment type="caution">
    <text evidence="16">The sequence shown here is derived from an EMBL/GenBank/DDBJ whole genome shotgun (WGS) entry which is preliminary data.</text>
</comment>
<evidence type="ECO:0000256" key="7">
    <source>
        <dbReference type="ARBA" id="ARBA00022771"/>
    </source>
</evidence>
<dbReference type="GO" id="GO:0003677">
    <property type="term" value="F:DNA binding"/>
    <property type="evidence" value="ECO:0007669"/>
    <property type="project" value="UniProtKB-KW"/>
</dbReference>
<dbReference type="InterPro" id="IPR013264">
    <property type="entry name" value="DNAG_N"/>
</dbReference>
<reference evidence="16" key="1">
    <citation type="submission" date="2020-08" db="EMBL/GenBank/DDBJ databases">
        <title>Genome public.</title>
        <authorList>
            <person name="Liu C."/>
            <person name="Sun Q."/>
        </authorList>
    </citation>
    <scope>NUCLEOTIDE SEQUENCE</scope>
    <source>
        <strain evidence="16">NSJ-64</strain>
    </source>
</reference>
<evidence type="ECO:0000256" key="1">
    <source>
        <dbReference type="ARBA" id="ARBA00022478"/>
    </source>
</evidence>
<dbReference type="Pfam" id="PF13155">
    <property type="entry name" value="Toprim_2"/>
    <property type="match status" value="1"/>
</dbReference>
<dbReference type="InterPro" id="IPR034151">
    <property type="entry name" value="TOPRIM_DnaG_bac"/>
</dbReference>